<evidence type="ECO:0000313" key="3">
    <source>
        <dbReference type="Proteomes" id="UP000033423"/>
    </source>
</evidence>
<feature type="domain" description="CheW-like" evidence="1">
    <location>
        <begin position="56"/>
        <end position="202"/>
    </location>
</feature>
<dbReference type="PANTHER" id="PTHR22617:SF23">
    <property type="entry name" value="CHEMOTAXIS PROTEIN CHEW"/>
    <property type="match status" value="1"/>
</dbReference>
<gene>
    <name evidence="2" type="ORF">MBAV_004287</name>
</gene>
<name>A0A0F3GS80_9BACT</name>
<evidence type="ECO:0000313" key="2">
    <source>
        <dbReference type="EMBL" id="KJU83538.1"/>
    </source>
</evidence>
<dbReference type="Gene3D" id="2.40.50.180">
    <property type="entry name" value="CheA-289, Domain 4"/>
    <property type="match status" value="1"/>
</dbReference>
<dbReference type="EMBL" id="LACI01001855">
    <property type="protein sequence ID" value="KJU83538.1"/>
    <property type="molecule type" value="Genomic_DNA"/>
</dbReference>
<dbReference type="Proteomes" id="UP000033423">
    <property type="component" value="Unassembled WGS sequence"/>
</dbReference>
<dbReference type="GO" id="GO:0005829">
    <property type="term" value="C:cytosol"/>
    <property type="evidence" value="ECO:0007669"/>
    <property type="project" value="TreeGrafter"/>
</dbReference>
<comment type="caution">
    <text evidence="2">The sequence shown here is derived from an EMBL/GenBank/DDBJ whole genome shotgun (WGS) entry which is preliminary data.</text>
</comment>
<dbReference type="AlphaFoldDB" id="A0A0F3GS80"/>
<dbReference type="PANTHER" id="PTHR22617">
    <property type="entry name" value="CHEMOTAXIS SENSOR HISTIDINE KINASE-RELATED"/>
    <property type="match status" value="1"/>
</dbReference>
<evidence type="ECO:0000259" key="1">
    <source>
        <dbReference type="PROSITE" id="PS50851"/>
    </source>
</evidence>
<dbReference type="GO" id="GO:0006935">
    <property type="term" value="P:chemotaxis"/>
    <property type="evidence" value="ECO:0007669"/>
    <property type="project" value="InterPro"/>
</dbReference>
<dbReference type="SUPFAM" id="SSF50341">
    <property type="entry name" value="CheW-like"/>
    <property type="match status" value="1"/>
</dbReference>
<keyword evidence="3" id="KW-1185">Reference proteome</keyword>
<dbReference type="PROSITE" id="PS50851">
    <property type="entry name" value="CHEW"/>
    <property type="match status" value="1"/>
</dbReference>
<reference evidence="2 3" key="1">
    <citation type="submission" date="2015-02" db="EMBL/GenBank/DDBJ databases">
        <title>Single-cell genomics of uncultivated deep-branching MTB reveals a conserved set of magnetosome genes.</title>
        <authorList>
            <person name="Kolinko S."/>
            <person name="Richter M."/>
            <person name="Glockner F.O."/>
            <person name="Brachmann A."/>
            <person name="Schuler D."/>
        </authorList>
    </citation>
    <scope>NUCLEOTIDE SEQUENCE [LARGE SCALE GENOMIC DNA]</scope>
    <source>
        <strain evidence="2">TM-1</strain>
    </source>
</reference>
<protein>
    <submittedName>
        <fullName evidence="2">CheW-like protein</fullName>
    </submittedName>
</protein>
<dbReference type="SMART" id="SM00260">
    <property type="entry name" value="CheW"/>
    <property type="match status" value="1"/>
</dbReference>
<dbReference type="InterPro" id="IPR002545">
    <property type="entry name" value="CheW-lke_dom"/>
</dbReference>
<dbReference type="GO" id="GO:0007165">
    <property type="term" value="P:signal transduction"/>
    <property type="evidence" value="ECO:0007669"/>
    <property type="project" value="InterPro"/>
</dbReference>
<dbReference type="Gene3D" id="2.30.30.40">
    <property type="entry name" value="SH3 Domains"/>
    <property type="match status" value="1"/>
</dbReference>
<proteinExistence type="predicted"/>
<dbReference type="Pfam" id="PF01584">
    <property type="entry name" value="CheW"/>
    <property type="match status" value="1"/>
</dbReference>
<sequence length="210" mass="23597">MRQHIDWQEVYRTLERNQRIIDSGWVPTPQEKMKALLKATAALARPLVGQEDSEGVIEVVAFILGAECYGVDCRYVREVLQMRDYTPVPCTPAFVLGVINFRGRIISVLEARSLLSLPRADTHQTRTLLVLYDSKMEFAIVTDELVGIRRINTKTLQRDMPTLTGAGGEYFQGIARDCTTTTGSTTNIIMLDAAKLLSDNRLVIHEEVVD</sequence>
<dbReference type="InterPro" id="IPR039315">
    <property type="entry name" value="CheW"/>
</dbReference>
<dbReference type="InterPro" id="IPR036061">
    <property type="entry name" value="CheW-like_dom_sf"/>
</dbReference>
<accession>A0A0F3GS80</accession>
<organism evidence="2 3">
    <name type="scientific">Candidatus Magnetobacterium bavaricum</name>
    <dbReference type="NCBI Taxonomy" id="29290"/>
    <lineage>
        <taxon>Bacteria</taxon>
        <taxon>Pseudomonadati</taxon>
        <taxon>Nitrospirota</taxon>
        <taxon>Thermodesulfovibrionia</taxon>
        <taxon>Thermodesulfovibrionales</taxon>
        <taxon>Candidatus Magnetobacteriaceae</taxon>
        <taxon>Candidatus Magnetobacterium</taxon>
    </lineage>
</organism>